<accession>A0A5C1ALZ5</accession>
<gene>
    <name evidence="2" type="ORF">PX52LOC_07525</name>
</gene>
<sequence length="74" mass="8169">MPRPIEESSVPDNAPNVGSLPFQQDAAAAAQNPLMSRIEDLMRMQRQLLASVEDMLARIDALEVALRRIQPGDI</sequence>
<proteinExistence type="predicted"/>
<evidence type="ECO:0000313" key="2">
    <source>
        <dbReference type="EMBL" id="QEL20429.1"/>
    </source>
</evidence>
<name>A0A5C1ALZ5_9BACT</name>
<organism evidence="2 3">
    <name type="scientific">Limnoglobus roseus</name>
    <dbReference type="NCBI Taxonomy" id="2598579"/>
    <lineage>
        <taxon>Bacteria</taxon>
        <taxon>Pseudomonadati</taxon>
        <taxon>Planctomycetota</taxon>
        <taxon>Planctomycetia</taxon>
        <taxon>Gemmatales</taxon>
        <taxon>Gemmataceae</taxon>
        <taxon>Limnoglobus</taxon>
    </lineage>
</organism>
<dbReference type="EMBL" id="CP042425">
    <property type="protein sequence ID" value="QEL20429.1"/>
    <property type="molecule type" value="Genomic_DNA"/>
</dbReference>
<dbReference type="KEGG" id="lrs:PX52LOC_07525"/>
<dbReference type="Proteomes" id="UP000324974">
    <property type="component" value="Chromosome"/>
</dbReference>
<evidence type="ECO:0000313" key="3">
    <source>
        <dbReference type="Proteomes" id="UP000324974"/>
    </source>
</evidence>
<feature type="region of interest" description="Disordered" evidence="1">
    <location>
        <begin position="1"/>
        <end position="21"/>
    </location>
</feature>
<reference evidence="3" key="1">
    <citation type="submission" date="2019-08" db="EMBL/GenBank/DDBJ databases">
        <title>Limnoglobus roseus gen. nov., sp. nov., a novel freshwater planctomycete with a giant genome from the family Gemmataceae.</title>
        <authorList>
            <person name="Kulichevskaya I.S."/>
            <person name="Naumoff D.G."/>
            <person name="Miroshnikov K."/>
            <person name="Ivanova A."/>
            <person name="Philippov D.A."/>
            <person name="Hakobyan A."/>
            <person name="Rijpstra I.C."/>
            <person name="Sinninghe Damste J.S."/>
            <person name="Liesack W."/>
            <person name="Dedysh S.N."/>
        </authorList>
    </citation>
    <scope>NUCLEOTIDE SEQUENCE [LARGE SCALE GENOMIC DNA]</scope>
    <source>
        <strain evidence="3">PX52</strain>
    </source>
</reference>
<dbReference type="RefSeq" id="WP_149114731.1">
    <property type="nucleotide sequence ID" value="NZ_CP042425.1"/>
</dbReference>
<keyword evidence="3" id="KW-1185">Reference proteome</keyword>
<evidence type="ECO:0000256" key="1">
    <source>
        <dbReference type="SAM" id="MobiDB-lite"/>
    </source>
</evidence>
<dbReference type="AlphaFoldDB" id="A0A5C1ALZ5"/>
<protein>
    <submittedName>
        <fullName evidence="2">Uncharacterized protein</fullName>
    </submittedName>
</protein>